<reference evidence="9 10" key="1">
    <citation type="journal article" date="2013" name="BMC Genomics">
        <title>Reconstruction of the lipid metabolism for the microalga Monoraphidium neglectum from its genome sequence reveals characteristics suitable for biofuel production.</title>
        <authorList>
            <person name="Bogen C."/>
            <person name="Al-Dilaimi A."/>
            <person name="Albersmeier A."/>
            <person name="Wichmann J."/>
            <person name="Grundmann M."/>
            <person name="Rupp O."/>
            <person name="Lauersen K.J."/>
            <person name="Blifernez-Klassen O."/>
            <person name="Kalinowski J."/>
            <person name="Goesmann A."/>
            <person name="Mussgnug J.H."/>
            <person name="Kruse O."/>
        </authorList>
    </citation>
    <scope>NUCLEOTIDE SEQUENCE [LARGE SCALE GENOMIC DNA]</scope>
    <source>
        <strain evidence="9 10">SAG 48.87</strain>
    </source>
</reference>
<feature type="region of interest" description="Disordered" evidence="8">
    <location>
        <begin position="301"/>
        <end position="324"/>
    </location>
</feature>
<evidence type="ECO:0000256" key="2">
    <source>
        <dbReference type="ARBA" id="ARBA00022448"/>
    </source>
</evidence>
<dbReference type="GO" id="GO:0005886">
    <property type="term" value="C:plasma membrane"/>
    <property type="evidence" value="ECO:0007669"/>
    <property type="project" value="UniProtKB-SubCell"/>
</dbReference>
<name>A0A0D2MLL2_9CHLO</name>
<dbReference type="RefSeq" id="XP_013902779.1">
    <property type="nucleotide sequence ID" value="XM_014047325.1"/>
</dbReference>
<dbReference type="Pfam" id="PF25539">
    <property type="entry name" value="Bestrophin_2"/>
    <property type="match status" value="1"/>
</dbReference>
<evidence type="ECO:0000256" key="6">
    <source>
        <dbReference type="ARBA" id="ARBA00023065"/>
    </source>
</evidence>
<proteinExistence type="predicted"/>
<dbReference type="KEGG" id="mng:MNEG_4195"/>
<evidence type="ECO:0000256" key="8">
    <source>
        <dbReference type="SAM" id="MobiDB-lite"/>
    </source>
</evidence>
<evidence type="ECO:0000256" key="4">
    <source>
        <dbReference type="ARBA" id="ARBA00022692"/>
    </source>
</evidence>
<accession>A0A0D2MLL2</accession>
<protein>
    <submittedName>
        <fullName evidence="9">Uncharacterized protein</fullName>
    </submittedName>
</protein>
<dbReference type="InterPro" id="IPR044669">
    <property type="entry name" value="YneE/VCCN1/2-like"/>
</dbReference>
<evidence type="ECO:0000313" key="9">
    <source>
        <dbReference type="EMBL" id="KIZ03760.1"/>
    </source>
</evidence>
<dbReference type="OrthoDB" id="1368at2759"/>
<evidence type="ECO:0000256" key="5">
    <source>
        <dbReference type="ARBA" id="ARBA00022989"/>
    </source>
</evidence>
<evidence type="ECO:0000256" key="7">
    <source>
        <dbReference type="ARBA" id="ARBA00023136"/>
    </source>
</evidence>
<comment type="subcellular location">
    <subcellularLocation>
        <location evidence="1">Cell membrane</location>
        <topology evidence="1">Multi-pass membrane protein</topology>
    </subcellularLocation>
</comment>
<keyword evidence="7" id="KW-0472">Membrane</keyword>
<sequence>MEHRSIARYFRDVYGIDGMLNSRIVRGLLPPLSTVLVVSYSVCLYQELLSEGRLSDWLPGVPWPSVAISPDGPFSSSTVALSLLLVFRTNSSYDRWSEAASAWNDIVSSASHLARQACQWLPSAAPKEQRVRAALLRWLRALPLAAMVLQPGEAALLLRSTMPTQTILTMVGGLIAGSPLTRDSKTHCDESVRRLQDALDRCEKILRTPLPLSYTRHTSRFLVMWLTCLPFVAWTELGWATVPVDVILAFFLLGIEEIGVQVEEPLGILALEHWCALVDSRISELEEEHAAVQAALKDTQAGSLQPPPLQPPTPAPAEAEHQEGNGNVAAEMASHLQAIRN</sequence>
<keyword evidence="10" id="KW-1185">Reference proteome</keyword>
<evidence type="ECO:0000313" key="10">
    <source>
        <dbReference type="Proteomes" id="UP000054498"/>
    </source>
</evidence>
<dbReference type="PANTHER" id="PTHR33281">
    <property type="entry name" value="UPF0187 PROTEIN YNEE"/>
    <property type="match status" value="1"/>
</dbReference>
<evidence type="ECO:0000256" key="1">
    <source>
        <dbReference type="ARBA" id="ARBA00004651"/>
    </source>
</evidence>
<keyword evidence="3" id="KW-1003">Cell membrane</keyword>
<organism evidence="9 10">
    <name type="scientific">Monoraphidium neglectum</name>
    <dbReference type="NCBI Taxonomy" id="145388"/>
    <lineage>
        <taxon>Eukaryota</taxon>
        <taxon>Viridiplantae</taxon>
        <taxon>Chlorophyta</taxon>
        <taxon>core chlorophytes</taxon>
        <taxon>Chlorophyceae</taxon>
        <taxon>CS clade</taxon>
        <taxon>Sphaeropleales</taxon>
        <taxon>Selenastraceae</taxon>
        <taxon>Monoraphidium</taxon>
    </lineage>
</organism>
<gene>
    <name evidence="9" type="ORF">MNEG_4195</name>
</gene>
<dbReference type="PANTHER" id="PTHR33281:SF19">
    <property type="entry name" value="VOLTAGE-DEPENDENT ANION CHANNEL-FORMING PROTEIN YNEE"/>
    <property type="match status" value="1"/>
</dbReference>
<dbReference type="AlphaFoldDB" id="A0A0D2MLL2"/>
<dbReference type="GO" id="GO:0005254">
    <property type="term" value="F:chloride channel activity"/>
    <property type="evidence" value="ECO:0007669"/>
    <property type="project" value="InterPro"/>
</dbReference>
<feature type="compositionally biased region" description="Pro residues" evidence="8">
    <location>
        <begin position="305"/>
        <end position="315"/>
    </location>
</feature>
<dbReference type="GeneID" id="25737073"/>
<keyword evidence="6" id="KW-0406">Ion transport</keyword>
<keyword evidence="4" id="KW-0812">Transmembrane</keyword>
<dbReference type="Proteomes" id="UP000054498">
    <property type="component" value="Unassembled WGS sequence"/>
</dbReference>
<keyword evidence="5" id="KW-1133">Transmembrane helix</keyword>
<keyword evidence="2" id="KW-0813">Transport</keyword>
<dbReference type="EMBL" id="KK100788">
    <property type="protein sequence ID" value="KIZ03760.1"/>
    <property type="molecule type" value="Genomic_DNA"/>
</dbReference>
<evidence type="ECO:0000256" key="3">
    <source>
        <dbReference type="ARBA" id="ARBA00022475"/>
    </source>
</evidence>